<dbReference type="RefSeq" id="WP_212694172.1">
    <property type="nucleotide sequence ID" value="NZ_CP058649.1"/>
</dbReference>
<dbReference type="PANTHER" id="PTHR47099">
    <property type="entry name" value="METHYLCOBAMIDE:COM METHYLTRANSFERASE MTBA"/>
    <property type="match status" value="1"/>
</dbReference>
<dbReference type="InterPro" id="IPR038071">
    <property type="entry name" value="UROD/MetE-like_sf"/>
</dbReference>
<dbReference type="Gene3D" id="3.20.20.210">
    <property type="match status" value="1"/>
</dbReference>
<dbReference type="KEGG" id="vpy:HZI73_14885"/>
<dbReference type="InterPro" id="IPR052024">
    <property type="entry name" value="Methanogen_methyltrans"/>
</dbReference>
<accession>A0A8J8SHK4</accession>
<dbReference type="GO" id="GO:0006779">
    <property type="term" value="P:porphyrin-containing compound biosynthetic process"/>
    <property type="evidence" value="ECO:0007669"/>
    <property type="project" value="InterPro"/>
</dbReference>
<dbReference type="Pfam" id="PF01208">
    <property type="entry name" value="URO-D"/>
    <property type="match status" value="1"/>
</dbReference>
<dbReference type="EMBL" id="CP058649">
    <property type="protein sequence ID" value="QUI23488.1"/>
    <property type="molecule type" value="Genomic_DNA"/>
</dbReference>
<protein>
    <submittedName>
        <fullName evidence="2">Uroporphyrinogen decarboxylase</fullName>
    </submittedName>
</protein>
<dbReference type="PANTHER" id="PTHR47099:SF1">
    <property type="entry name" value="METHYLCOBAMIDE:COM METHYLTRANSFERASE MTBA"/>
    <property type="match status" value="1"/>
</dbReference>
<dbReference type="GO" id="GO:0004853">
    <property type="term" value="F:uroporphyrinogen decarboxylase activity"/>
    <property type="evidence" value="ECO:0007669"/>
    <property type="project" value="InterPro"/>
</dbReference>
<dbReference type="Proteomes" id="UP000683246">
    <property type="component" value="Chromosome"/>
</dbReference>
<name>A0A8J8SHK4_9FIRM</name>
<feature type="domain" description="Uroporphyrinogen decarboxylase (URO-D)" evidence="1">
    <location>
        <begin position="118"/>
        <end position="334"/>
    </location>
</feature>
<evidence type="ECO:0000313" key="2">
    <source>
        <dbReference type="EMBL" id="QUI23488.1"/>
    </source>
</evidence>
<dbReference type="InterPro" id="IPR000257">
    <property type="entry name" value="Uroporphyrinogen_deCOase"/>
</dbReference>
<reference evidence="2" key="1">
    <citation type="submission" date="2020-07" db="EMBL/GenBank/DDBJ databases">
        <title>Vallitalea pronyensis genome.</title>
        <authorList>
            <person name="Postec A."/>
        </authorList>
    </citation>
    <scope>NUCLEOTIDE SEQUENCE</scope>
    <source>
        <strain evidence="2">FatNI3</strain>
    </source>
</reference>
<dbReference type="AlphaFoldDB" id="A0A8J8SHK4"/>
<gene>
    <name evidence="2" type="ORF">HZI73_14885</name>
</gene>
<evidence type="ECO:0000259" key="1">
    <source>
        <dbReference type="Pfam" id="PF01208"/>
    </source>
</evidence>
<evidence type="ECO:0000313" key="3">
    <source>
        <dbReference type="Proteomes" id="UP000683246"/>
    </source>
</evidence>
<keyword evidence="3" id="KW-1185">Reference proteome</keyword>
<organism evidence="2 3">
    <name type="scientific">Vallitalea pronyensis</name>
    <dbReference type="NCBI Taxonomy" id="1348613"/>
    <lineage>
        <taxon>Bacteria</taxon>
        <taxon>Bacillati</taxon>
        <taxon>Bacillota</taxon>
        <taxon>Clostridia</taxon>
        <taxon>Lachnospirales</taxon>
        <taxon>Vallitaleaceae</taxon>
        <taxon>Vallitalea</taxon>
    </lineage>
</organism>
<proteinExistence type="predicted"/>
<dbReference type="SUPFAM" id="SSF51726">
    <property type="entry name" value="UROD/MetE-like"/>
    <property type="match status" value="1"/>
</dbReference>
<sequence>MTKRERVIKALNHEATDIVPFHADFTQQAYDNMVAFTGKKEFINDYDLHLNYKQYWGWPTELPDKKEHFQDEFGVIWNRSGADKDIGVVENYMIKDLDNYDYVFPPINEKRLRGEFEELMANKDDRFTFIGIGFSMFERSWSLMGMQEVLMAMVLQPEKLHQLYDDICDYNLKVIDIALEYDLDGFYFGDDWGQQKGLIMGPQYWREFIKPRMKRMYDRVKTKDLYILQHSCGDIESIMPDLIEIGLDCYQTFQPEIYDIEKVKTTYGDKLAFWGGISTQQLLSHATPDEVKEETRRIMKIMSKDGGYICAPTHALEFDVTPENILAMFEVFHNQ</sequence>